<feature type="non-terminal residue" evidence="7">
    <location>
        <position position="1"/>
    </location>
</feature>
<comment type="subcellular location">
    <subcellularLocation>
        <location evidence="1">Membrane</location>
        <topology evidence="1">Multi-pass membrane protein</topology>
    </subcellularLocation>
</comment>
<feature type="transmembrane region" description="Helical" evidence="6">
    <location>
        <begin position="269"/>
        <end position="296"/>
    </location>
</feature>
<dbReference type="AlphaFoldDB" id="T1EB32"/>
<protein>
    <submittedName>
        <fullName evidence="7">Putative tetraspanin 39d</fullName>
    </submittedName>
</protein>
<keyword evidence="3 6" id="KW-0812">Transmembrane</keyword>
<evidence type="ECO:0000256" key="5">
    <source>
        <dbReference type="ARBA" id="ARBA00023136"/>
    </source>
</evidence>
<dbReference type="EMBL" id="GAMD01000403">
    <property type="protein sequence ID" value="JAB01188.1"/>
    <property type="molecule type" value="mRNA"/>
</dbReference>
<feature type="transmembrane region" description="Helical" evidence="6">
    <location>
        <begin position="151"/>
        <end position="174"/>
    </location>
</feature>
<proteinExistence type="evidence at transcript level"/>
<evidence type="ECO:0000313" key="7">
    <source>
        <dbReference type="EMBL" id="JAB01188.1"/>
    </source>
</evidence>
<evidence type="ECO:0000256" key="3">
    <source>
        <dbReference type="ARBA" id="ARBA00022692"/>
    </source>
</evidence>
<sequence>IERCYLVVQVIYRPALCCSALCCPTYHLKFSALTGVCIWECKYLECDESKRIPKKYLLESKHRPCSPSKMPSLGISCVRYLVFFFNFLFAITGGIVVITGTVIQSYYYHYSNFVGESFWTAPIVLIVIGSIIFVVACFGCCGAAKESPCMIITFSIFLGVVFLVEIGIGVAGYYKHEQLSGILEKGFNKTLESYPNDKGAQEAWNLVQSEMQCCGINGPEDWEPIYKNDTVPRACCHRMPMGVTKCTREYASTEGCFSKLSSFLGSKSLILAGIGIGLAIVQLIAVLLACCLYGSFRRQYETV</sequence>
<dbReference type="PROSITE" id="PS00421">
    <property type="entry name" value="TM4_1"/>
    <property type="match status" value="1"/>
</dbReference>
<keyword evidence="4 6" id="KW-1133">Transmembrane helix</keyword>
<dbReference type="Pfam" id="PF00335">
    <property type="entry name" value="Tetraspanin"/>
    <property type="match status" value="1"/>
</dbReference>
<dbReference type="PRINTS" id="PR00259">
    <property type="entry name" value="TMFOUR"/>
</dbReference>
<keyword evidence="5 6" id="KW-0472">Membrane</keyword>
<dbReference type="InterPro" id="IPR018503">
    <property type="entry name" value="Tetraspanin_CS"/>
</dbReference>
<dbReference type="VEuPathDB" id="VectorBase:AAQUA_007694"/>
<evidence type="ECO:0000256" key="6">
    <source>
        <dbReference type="SAM" id="Phobius"/>
    </source>
</evidence>
<reference evidence="7" key="1">
    <citation type="submission" date="2013-07" db="EMBL/GenBank/DDBJ databases">
        <title>Transcriptome sequencing and developmental regulation of gene expression in Anopheles aquasalis.</title>
        <authorList>
            <consortium name="Brazilian Malaria Network (MCT/CNPq/MS/SCTIE/DECIT/PRONEX 555648/2009-5) and Research Network on Bioactive Molecules from Arthropod Vectors (NAP-MOBIARVE"/>
            <consortium name="University of Sao Paulo)"/>
            <person name="Marinotti O."/>
            <person name="Ribeiro J.M.C."/>
            <person name="Costa-da-Silva A.L."/>
            <person name="Silva M.C.P."/>
            <person name="Lopes A.R."/>
            <person name="Barros M.S."/>
            <person name="Sa-Nunes A."/>
            <person name="Konjin B.B."/>
            <person name="Carvalho E."/>
            <person name="Suesdek L."/>
            <person name="Silva-Neto M.A.C."/>
            <person name="Capurro M.L."/>
        </authorList>
    </citation>
    <scope>NUCLEOTIDE SEQUENCE</scope>
    <source>
        <tissue evidence="7">Whole body</tissue>
    </source>
</reference>
<name>T1EB32_ANOAQ</name>
<feature type="transmembrane region" description="Helical" evidence="6">
    <location>
        <begin position="80"/>
        <end position="107"/>
    </location>
</feature>
<comment type="similarity">
    <text evidence="2">Belongs to the tetraspanin (TM4SF) family.</text>
</comment>
<dbReference type="PANTHER" id="PTHR19282:SF482">
    <property type="entry name" value="FI23944P1-RELATED"/>
    <property type="match status" value="1"/>
</dbReference>
<evidence type="ECO:0000256" key="4">
    <source>
        <dbReference type="ARBA" id="ARBA00022989"/>
    </source>
</evidence>
<dbReference type="SUPFAM" id="SSF48652">
    <property type="entry name" value="Tetraspanin"/>
    <property type="match status" value="1"/>
</dbReference>
<evidence type="ECO:0000256" key="1">
    <source>
        <dbReference type="ARBA" id="ARBA00004141"/>
    </source>
</evidence>
<dbReference type="InterPro" id="IPR008952">
    <property type="entry name" value="Tetraspanin_EC2_sf"/>
</dbReference>
<accession>T1EB32</accession>
<dbReference type="PANTHER" id="PTHR19282">
    <property type="entry name" value="TETRASPANIN"/>
    <property type="match status" value="1"/>
</dbReference>
<dbReference type="GO" id="GO:0005886">
    <property type="term" value="C:plasma membrane"/>
    <property type="evidence" value="ECO:0007669"/>
    <property type="project" value="TreeGrafter"/>
</dbReference>
<feature type="transmembrane region" description="Helical" evidence="6">
    <location>
        <begin position="119"/>
        <end position="144"/>
    </location>
</feature>
<evidence type="ECO:0000256" key="2">
    <source>
        <dbReference type="ARBA" id="ARBA00006840"/>
    </source>
</evidence>
<dbReference type="Gene3D" id="1.10.1450.10">
    <property type="entry name" value="Tetraspanin"/>
    <property type="match status" value="1"/>
</dbReference>
<organism evidence="7">
    <name type="scientific">Anopheles aquasalis</name>
    <name type="common">Malaria mosquito</name>
    <dbReference type="NCBI Taxonomy" id="42839"/>
    <lineage>
        <taxon>Eukaryota</taxon>
        <taxon>Metazoa</taxon>
        <taxon>Ecdysozoa</taxon>
        <taxon>Arthropoda</taxon>
        <taxon>Hexapoda</taxon>
        <taxon>Insecta</taxon>
        <taxon>Pterygota</taxon>
        <taxon>Neoptera</taxon>
        <taxon>Endopterygota</taxon>
        <taxon>Diptera</taxon>
        <taxon>Nematocera</taxon>
        <taxon>Culicoidea</taxon>
        <taxon>Culicidae</taxon>
        <taxon>Anophelinae</taxon>
        <taxon>Anopheles</taxon>
    </lineage>
</organism>
<dbReference type="CDD" id="cd03127">
    <property type="entry name" value="tetraspanin_LEL"/>
    <property type="match status" value="1"/>
</dbReference>
<dbReference type="InterPro" id="IPR018499">
    <property type="entry name" value="Tetraspanin/Peripherin"/>
</dbReference>